<evidence type="ECO:0000256" key="1">
    <source>
        <dbReference type="SAM" id="SignalP"/>
    </source>
</evidence>
<evidence type="ECO:0000313" key="4">
    <source>
        <dbReference type="Proteomes" id="UP000219048"/>
    </source>
</evidence>
<dbReference type="EMBL" id="OBEH01000001">
    <property type="protein sequence ID" value="SNY95250.1"/>
    <property type="molecule type" value="Genomic_DNA"/>
</dbReference>
<dbReference type="OrthoDB" id="1114934at2"/>
<reference evidence="4" key="1">
    <citation type="submission" date="2017-09" db="EMBL/GenBank/DDBJ databases">
        <authorList>
            <person name="Varghese N."/>
            <person name="Submissions S."/>
        </authorList>
    </citation>
    <scope>NUCLEOTIDE SEQUENCE [LARGE SCALE GENOMIC DNA]</scope>
    <source>
        <strain evidence="4">DSM 25885</strain>
    </source>
</reference>
<protein>
    <submittedName>
        <fullName evidence="3">Putative adhesin</fullName>
    </submittedName>
</protein>
<evidence type="ECO:0000313" key="3">
    <source>
        <dbReference type="EMBL" id="SNY95250.1"/>
    </source>
</evidence>
<dbReference type="InterPro" id="IPR025164">
    <property type="entry name" value="Toastrack_DUF4097"/>
</dbReference>
<sequence>MKKATILLIALAFCAITNAQTDFTKSLNGIEWVKIESKSDITLKTYSTNELLIKGSKSSKVSEKAKGLKLVGEGGTDNTDVGFYVVQDGNTLIVKSLRKSEGAEIYLPKTQNVSVKSTWAGDIEIDGFSGEIEADAQLNGSIEITGVNGPVTANALNGEVNVEFGTVKQSSPISIYTTNGEVDVTLPANTPADLTLSTINGDIYTNFDIKREEKDGLKSISGRKVRAAINNGGVDISLKSTNGNIYLRKQ</sequence>
<feature type="chain" id="PRO_5012899592" evidence="1">
    <location>
        <begin position="20"/>
        <end position="250"/>
    </location>
</feature>
<organism evidence="3 4">
    <name type="scientific">Flagellimonas pacifica</name>
    <dbReference type="NCBI Taxonomy" id="1247520"/>
    <lineage>
        <taxon>Bacteria</taxon>
        <taxon>Pseudomonadati</taxon>
        <taxon>Bacteroidota</taxon>
        <taxon>Flavobacteriia</taxon>
        <taxon>Flavobacteriales</taxon>
        <taxon>Flavobacteriaceae</taxon>
        <taxon>Flagellimonas</taxon>
    </lineage>
</organism>
<feature type="signal peptide" evidence="1">
    <location>
        <begin position="1"/>
        <end position="19"/>
    </location>
</feature>
<keyword evidence="4" id="KW-1185">Reference proteome</keyword>
<gene>
    <name evidence="3" type="ORF">SAMN06265377_0916</name>
</gene>
<evidence type="ECO:0000259" key="2">
    <source>
        <dbReference type="Pfam" id="PF13349"/>
    </source>
</evidence>
<feature type="domain" description="DUF4097" evidence="2">
    <location>
        <begin position="109"/>
        <end position="247"/>
    </location>
</feature>
<dbReference type="AlphaFoldDB" id="A0A285MDK6"/>
<proteinExistence type="predicted"/>
<dbReference type="Pfam" id="PF13349">
    <property type="entry name" value="DUF4097"/>
    <property type="match status" value="1"/>
</dbReference>
<dbReference type="Proteomes" id="UP000219048">
    <property type="component" value="Unassembled WGS sequence"/>
</dbReference>
<keyword evidence="1" id="KW-0732">Signal</keyword>
<accession>A0A285MDK6</accession>
<dbReference type="RefSeq" id="WP_097044570.1">
    <property type="nucleotide sequence ID" value="NZ_OBEH01000001.1"/>
</dbReference>
<name>A0A285MDK6_9FLAO</name>